<name>A0ABS7EZJ5_9PROT</name>
<dbReference type="EMBL" id="JAHZUY010000001">
    <property type="protein sequence ID" value="MBW8267955.1"/>
    <property type="molecule type" value="Genomic_DNA"/>
</dbReference>
<dbReference type="InterPro" id="IPR006311">
    <property type="entry name" value="TAT_signal"/>
</dbReference>
<gene>
    <name evidence="5" type="ORF">K1J50_00460</name>
</gene>
<dbReference type="PANTHER" id="PTHR30483">
    <property type="entry name" value="LEUCINE-SPECIFIC-BINDING PROTEIN"/>
    <property type="match status" value="1"/>
</dbReference>
<keyword evidence="2" id="KW-0732">Signal</keyword>
<sequence>MPPRFTPDRRALLGGIATAAVLGTAARAQARPVRIGYSISKTGPNAGGANTTTLPNYQLWARTVNEAGGLRLPDGQRRPIELIEYDDRSQSEEAVRNVDRLINQDRADLVLPPWGTALNLAVGPVLNRAGYPHLAVTSVTDRIPELVQRWPNAFFFLGRSSAAAEALVSALQGLRQEHGLGSTVALVSVQDQFGIELMNAGRAALNRAGFRILMDRQYPLGSQDLSPIIAEAARANPEIFIAFSYPPDTLALTEQARIANFNPKVFYTAVGTAFPLFRQRFGNNAEGVTGIGGVDTQSPAIRDYIARHTQVIGRPPDGWASPVTYASLQVLEQAIAQVGVDRPALIRAIASGTFETVIGTVRLENNQRVRQWWVGQWQGGEFVAVGPPGVPGVQPIRFPKPAWGAA</sequence>
<evidence type="ECO:0000313" key="5">
    <source>
        <dbReference type="EMBL" id="MBW8267955.1"/>
    </source>
</evidence>
<dbReference type="Proteomes" id="UP001519924">
    <property type="component" value="Unassembled WGS sequence"/>
</dbReference>
<dbReference type="CDD" id="cd06338">
    <property type="entry name" value="PBP1_ABC_ligand_binding-like"/>
    <property type="match status" value="1"/>
</dbReference>
<evidence type="ECO:0000256" key="1">
    <source>
        <dbReference type="ARBA" id="ARBA00010062"/>
    </source>
</evidence>
<keyword evidence="3" id="KW-0029">Amino-acid transport</keyword>
<dbReference type="RefSeq" id="WP_220115464.1">
    <property type="nucleotide sequence ID" value="NZ_JAHZUY010000001.1"/>
</dbReference>
<keyword evidence="3" id="KW-0813">Transport</keyword>
<keyword evidence="6" id="KW-1185">Reference proteome</keyword>
<dbReference type="SUPFAM" id="SSF53822">
    <property type="entry name" value="Periplasmic binding protein-like I"/>
    <property type="match status" value="1"/>
</dbReference>
<dbReference type="Gene3D" id="3.40.50.2300">
    <property type="match status" value="2"/>
</dbReference>
<dbReference type="PANTHER" id="PTHR30483:SF6">
    <property type="entry name" value="PERIPLASMIC BINDING PROTEIN OF ABC TRANSPORTER FOR NATURAL AMINO ACIDS"/>
    <property type="match status" value="1"/>
</dbReference>
<comment type="caution">
    <text evidence="5">The sequence shown here is derived from an EMBL/GenBank/DDBJ whole genome shotgun (WGS) entry which is preliminary data.</text>
</comment>
<dbReference type="PROSITE" id="PS51318">
    <property type="entry name" value="TAT"/>
    <property type="match status" value="1"/>
</dbReference>
<protein>
    <submittedName>
        <fullName evidence="5">Amino acid ABC transporter substrate-binding protein</fullName>
    </submittedName>
</protein>
<dbReference type="InterPro" id="IPR028081">
    <property type="entry name" value="Leu-bd"/>
</dbReference>
<reference evidence="5 6" key="1">
    <citation type="submission" date="2021-08" db="EMBL/GenBank/DDBJ databases">
        <title>Caldovatus sediminis gen. nov., sp. nov., a moderately thermophilic bacterium isolated from a hot spring.</title>
        <authorList>
            <person name="Hu C.-J."/>
            <person name="Li W.-J."/>
            <person name="Xian W.-D."/>
        </authorList>
    </citation>
    <scope>NUCLEOTIDE SEQUENCE [LARGE SCALE GENOMIC DNA]</scope>
    <source>
        <strain evidence="5 6">SYSU G05006</strain>
    </source>
</reference>
<accession>A0ABS7EZJ5</accession>
<evidence type="ECO:0000259" key="4">
    <source>
        <dbReference type="Pfam" id="PF13458"/>
    </source>
</evidence>
<dbReference type="InterPro" id="IPR051010">
    <property type="entry name" value="BCAA_transport"/>
</dbReference>
<dbReference type="InterPro" id="IPR028082">
    <property type="entry name" value="Peripla_BP_I"/>
</dbReference>
<evidence type="ECO:0000313" key="6">
    <source>
        <dbReference type="Proteomes" id="UP001519924"/>
    </source>
</evidence>
<evidence type="ECO:0000256" key="3">
    <source>
        <dbReference type="ARBA" id="ARBA00022970"/>
    </source>
</evidence>
<evidence type="ECO:0000256" key="2">
    <source>
        <dbReference type="ARBA" id="ARBA00022729"/>
    </source>
</evidence>
<feature type="domain" description="Leucine-binding protein" evidence="4">
    <location>
        <begin position="32"/>
        <end position="380"/>
    </location>
</feature>
<organism evidence="5 6">
    <name type="scientific">Caldovatus aquaticus</name>
    <dbReference type="NCBI Taxonomy" id="2865671"/>
    <lineage>
        <taxon>Bacteria</taxon>
        <taxon>Pseudomonadati</taxon>
        <taxon>Pseudomonadota</taxon>
        <taxon>Alphaproteobacteria</taxon>
        <taxon>Acetobacterales</taxon>
        <taxon>Roseomonadaceae</taxon>
        <taxon>Caldovatus</taxon>
    </lineage>
</organism>
<comment type="similarity">
    <text evidence="1">Belongs to the leucine-binding protein family.</text>
</comment>
<proteinExistence type="inferred from homology"/>
<dbReference type="Pfam" id="PF13458">
    <property type="entry name" value="Peripla_BP_6"/>
    <property type="match status" value="1"/>
</dbReference>